<dbReference type="GO" id="GO:0008270">
    <property type="term" value="F:zinc ion binding"/>
    <property type="evidence" value="ECO:0007669"/>
    <property type="project" value="UniProtKB-KW"/>
</dbReference>
<dbReference type="InterPro" id="IPR050688">
    <property type="entry name" value="Zinc_finger/UBP_domain"/>
</dbReference>
<accession>A0A9P0PWC1</accession>
<dbReference type="GO" id="GO:0005634">
    <property type="term" value="C:nucleus"/>
    <property type="evidence" value="ECO:0007669"/>
    <property type="project" value="TreeGrafter"/>
</dbReference>
<dbReference type="AlphaFoldDB" id="A0A9P0PWC1"/>
<evidence type="ECO:0000256" key="1">
    <source>
        <dbReference type="ARBA" id="ARBA00022723"/>
    </source>
</evidence>
<dbReference type="Pfam" id="PF23224">
    <property type="entry name" value="zf-C2H2_2nd_ZNF462"/>
    <property type="match status" value="1"/>
</dbReference>
<dbReference type="InterPro" id="IPR036236">
    <property type="entry name" value="Znf_C2H2_sf"/>
</dbReference>
<evidence type="ECO:0000256" key="2">
    <source>
        <dbReference type="ARBA" id="ARBA00022737"/>
    </source>
</evidence>
<dbReference type="PROSITE" id="PS50157">
    <property type="entry name" value="ZINC_FINGER_C2H2_2"/>
    <property type="match status" value="1"/>
</dbReference>
<feature type="domain" description="C2H2-type" evidence="6">
    <location>
        <begin position="264"/>
        <end position="291"/>
    </location>
</feature>
<keyword evidence="1" id="KW-0479">Metal-binding</keyword>
<evidence type="ECO:0000256" key="5">
    <source>
        <dbReference type="PROSITE-ProRule" id="PRU00042"/>
    </source>
</evidence>
<dbReference type="InterPro" id="IPR013087">
    <property type="entry name" value="Znf_C2H2_type"/>
</dbReference>
<evidence type="ECO:0000313" key="8">
    <source>
        <dbReference type="Proteomes" id="UP001152888"/>
    </source>
</evidence>
<dbReference type="PROSITE" id="PS00028">
    <property type="entry name" value="ZINC_FINGER_C2H2_1"/>
    <property type="match status" value="5"/>
</dbReference>
<evidence type="ECO:0000256" key="4">
    <source>
        <dbReference type="ARBA" id="ARBA00022833"/>
    </source>
</evidence>
<dbReference type="EMBL" id="CAKOFQ010007422">
    <property type="protein sequence ID" value="CAH2000798.1"/>
    <property type="molecule type" value="Genomic_DNA"/>
</dbReference>
<organism evidence="7 8">
    <name type="scientific">Acanthoscelides obtectus</name>
    <name type="common">Bean weevil</name>
    <name type="synonym">Bruchus obtectus</name>
    <dbReference type="NCBI Taxonomy" id="200917"/>
    <lineage>
        <taxon>Eukaryota</taxon>
        <taxon>Metazoa</taxon>
        <taxon>Ecdysozoa</taxon>
        <taxon>Arthropoda</taxon>
        <taxon>Hexapoda</taxon>
        <taxon>Insecta</taxon>
        <taxon>Pterygota</taxon>
        <taxon>Neoptera</taxon>
        <taxon>Endopterygota</taxon>
        <taxon>Coleoptera</taxon>
        <taxon>Polyphaga</taxon>
        <taxon>Cucujiformia</taxon>
        <taxon>Chrysomeloidea</taxon>
        <taxon>Chrysomelidae</taxon>
        <taxon>Bruchinae</taxon>
        <taxon>Bruchini</taxon>
        <taxon>Acanthoscelides</taxon>
    </lineage>
</organism>
<keyword evidence="8" id="KW-1185">Reference proteome</keyword>
<keyword evidence="3 5" id="KW-0863">Zinc-finger</keyword>
<evidence type="ECO:0000259" key="6">
    <source>
        <dbReference type="PROSITE" id="PS50157"/>
    </source>
</evidence>
<evidence type="ECO:0000313" key="7">
    <source>
        <dbReference type="EMBL" id="CAH2000798.1"/>
    </source>
</evidence>
<dbReference type="SMART" id="SM00355">
    <property type="entry name" value="ZnF_C2H2"/>
    <property type="match status" value="10"/>
</dbReference>
<reference evidence="7" key="1">
    <citation type="submission" date="2022-03" db="EMBL/GenBank/DDBJ databases">
        <authorList>
            <person name="Sayadi A."/>
        </authorList>
    </citation>
    <scope>NUCLEOTIDE SEQUENCE</scope>
</reference>
<protein>
    <recommendedName>
        <fullName evidence="6">C2H2-type domain-containing protein</fullName>
    </recommendedName>
</protein>
<dbReference type="PANTHER" id="PTHR24403:SF67">
    <property type="entry name" value="FI01116P-RELATED"/>
    <property type="match status" value="1"/>
</dbReference>
<evidence type="ECO:0000256" key="3">
    <source>
        <dbReference type="ARBA" id="ARBA00022771"/>
    </source>
</evidence>
<comment type="caution">
    <text evidence="7">The sequence shown here is derived from an EMBL/GenBank/DDBJ whole genome shotgun (WGS) entry which is preliminary data.</text>
</comment>
<sequence length="360" mass="42233">MKKHKNVNNAYLHLKDKLSTCIHCNTTFKTKKGLDHHTIQNHPDFIESVSCKIHQCTYCIYKTTYKSEFARHNMLKHPETVSSCEFSNFRTKSKILTCIHCNATFKHKMSLDDHISKKHPEFISTTSRRIHECTLCSYKTTRKNHLTRHMLRHPETIDNFKFSNCIHCNATFTREEVLKDHIVKKHPEYAASVSSKIYECTYCAYKTIKKCDLFRHMSKHPETIGSKTLNCTHCDATFIRKEILENHIVKKHPEFISTLTSKIHECTHCTFKTIRKSDLARHMLKHSGAPRSVESIPCNLCDATFKSKQWLDQHTVMKHPEFIASVSNKIHECKYCTYKTIRKGQLAKHLLKHLERNEYL</sequence>
<dbReference type="InterPro" id="IPR057832">
    <property type="entry name" value="Znf_C2H2_ZNF462_2nd"/>
</dbReference>
<keyword evidence="4" id="KW-0862">Zinc</keyword>
<keyword evidence="2" id="KW-0677">Repeat</keyword>
<dbReference type="SUPFAM" id="SSF57667">
    <property type="entry name" value="beta-beta-alpha zinc fingers"/>
    <property type="match status" value="2"/>
</dbReference>
<gene>
    <name evidence="7" type="ORF">ACAOBT_LOCUS25799</name>
</gene>
<dbReference type="GO" id="GO:0045944">
    <property type="term" value="P:positive regulation of transcription by RNA polymerase II"/>
    <property type="evidence" value="ECO:0007669"/>
    <property type="project" value="TreeGrafter"/>
</dbReference>
<dbReference type="Gene3D" id="3.30.160.60">
    <property type="entry name" value="Classic Zinc Finger"/>
    <property type="match status" value="4"/>
</dbReference>
<dbReference type="PANTHER" id="PTHR24403">
    <property type="entry name" value="ZINC FINGER PROTEIN"/>
    <property type="match status" value="1"/>
</dbReference>
<proteinExistence type="predicted"/>
<dbReference type="Proteomes" id="UP001152888">
    <property type="component" value="Unassembled WGS sequence"/>
</dbReference>
<dbReference type="OrthoDB" id="3561125at2759"/>
<name>A0A9P0PWC1_ACAOB</name>